<feature type="domain" description="FUZ/MON1/HPS1 third Longin" evidence="7">
    <location>
        <begin position="489"/>
        <end position="592"/>
    </location>
</feature>
<feature type="domain" description="FUZ/MON1/HPS1 second Longin" evidence="6">
    <location>
        <begin position="319"/>
        <end position="389"/>
    </location>
</feature>
<keyword evidence="3" id="KW-0072">Autophagy</keyword>
<sequence length="603" mass="66643">MSHTPSRPGTPGSRVSPSRLSIRPSVRPTPSLSNLNIHIHTIEPLDLPPVPPLPSYISTQTLESSASSVITVDTTEGILLQDVDAETEDSGDITVLSIDADVETGSKQTLRDQLRKTLGHKSSRPDVAIRSNLKDRSPDINPMSFETALRYYPREYYVLTDAGKPVFISRPGGESSDNVAATIGIMQALISVYLDDNDKLRSINAGKTRISFILRPPLYYASVSSWGEPESVTRSHLEYLHLQILSIVTAAQLRRIFERRTNFDLRRLLDGAESFLDSLLHRLEFDLAMSTSSLHCLKIDPNLRKRAAEALVPSPKMKDILYVFLVARGRVITLIRPRKHSIHPADIHILLNTIHSPSIINSPASSSWIPVCLPKFNPSGFVNAYISFVRKGDGLDDDRHLPATHKAEDNASNVLAAPVQGFAAPAYATCDHLGLALVCISGGGEFDAIRGWCDSIAQRLDKEGILDAIAVASDSNQTEYSVANLGIPGLRHFVYKSRSLVQITAPIFEDPYDEVEDKRRLITLYQTLHDAIHAKSGQEGPLKLQYIKTERESVMGWITQPFELYIALSPLLPKSAIVGAANSVARWVKKEEARLFLRDAPVF</sequence>
<dbReference type="GO" id="GO:0032585">
    <property type="term" value="C:multivesicular body membrane"/>
    <property type="evidence" value="ECO:0007669"/>
    <property type="project" value="UniProtKB-SubCell"/>
</dbReference>
<evidence type="ECO:0000313" key="8">
    <source>
        <dbReference type="EMBL" id="KAF9463026.1"/>
    </source>
</evidence>
<keyword evidence="3" id="KW-0653">Protein transport</keyword>
<evidence type="ECO:0000256" key="3">
    <source>
        <dbReference type="RuleBase" id="RU367048"/>
    </source>
</evidence>
<evidence type="ECO:0000313" key="9">
    <source>
        <dbReference type="Proteomes" id="UP000807353"/>
    </source>
</evidence>
<dbReference type="PANTHER" id="PTHR13027:SF7">
    <property type="entry name" value="VACUOLAR FUSION PROTEIN MON1 HOMOLOG"/>
    <property type="match status" value="1"/>
</dbReference>
<dbReference type="Pfam" id="PF19036">
    <property type="entry name" value="Fuz_longin_1"/>
    <property type="match status" value="1"/>
</dbReference>
<keyword evidence="3" id="KW-0967">Endosome</keyword>
<proteinExistence type="inferred from homology"/>
<evidence type="ECO:0000259" key="5">
    <source>
        <dbReference type="Pfam" id="PF19036"/>
    </source>
</evidence>
<reference evidence="8" key="1">
    <citation type="submission" date="2020-11" db="EMBL/GenBank/DDBJ databases">
        <authorList>
            <consortium name="DOE Joint Genome Institute"/>
            <person name="Ahrendt S."/>
            <person name="Riley R."/>
            <person name="Andreopoulos W."/>
            <person name="Labutti K."/>
            <person name="Pangilinan J."/>
            <person name="Ruiz-Duenas F.J."/>
            <person name="Barrasa J.M."/>
            <person name="Sanchez-Garcia M."/>
            <person name="Camarero S."/>
            <person name="Miyauchi S."/>
            <person name="Serrano A."/>
            <person name="Linde D."/>
            <person name="Babiker R."/>
            <person name="Drula E."/>
            <person name="Ayuso-Fernandez I."/>
            <person name="Pacheco R."/>
            <person name="Padilla G."/>
            <person name="Ferreira P."/>
            <person name="Barriuso J."/>
            <person name="Kellner H."/>
            <person name="Castanera R."/>
            <person name="Alfaro M."/>
            <person name="Ramirez L."/>
            <person name="Pisabarro A.G."/>
            <person name="Kuo A."/>
            <person name="Tritt A."/>
            <person name="Lipzen A."/>
            <person name="He G."/>
            <person name="Yan M."/>
            <person name="Ng V."/>
            <person name="Cullen D."/>
            <person name="Martin F."/>
            <person name="Rosso M.-N."/>
            <person name="Henrissat B."/>
            <person name="Hibbett D."/>
            <person name="Martinez A.T."/>
            <person name="Grigoriev I.V."/>
        </authorList>
    </citation>
    <scope>NUCLEOTIDE SEQUENCE</scope>
    <source>
        <strain evidence="8">CBS 247.69</strain>
    </source>
</reference>
<comment type="similarity">
    <text evidence="3">Belongs to the MON1/SAND family.</text>
</comment>
<comment type="caution">
    <text evidence="8">The sequence shown here is derived from an EMBL/GenBank/DDBJ whole genome shotgun (WGS) entry which is preliminary data.</text>
</comment>
<feature type="domain" description="FUZ/MON1/HPS1 first Longin" evidence="5">
    <location>
        <begin position="156"/>
        <end position="279"/>
    </location>
</feature>
<dbReference type="Proteomes" id="UP000807353">
    <property type="component" value="Unassembled WGS sequence"/>
</dbReference>
<dbReference type="OrthoDB" id="272411at2759"/>
<keyword evidence="3" id="KW-0926">Vacuole</keyword>
<dbReference type="Pfam" id="PF19038">
    <property type="entry name" value="Fuz_longin_3"/>
    <property type="match status" value="1"/>
</dbReference>
<dbReference type="GO" id="GO:0016192">
    <property type="term" value="P:vesicle-mediated transport"/>
    <property type="evidence" value="ECO:0007669"/>
    <property type="project" value="InterPro"/>
</dbReference>
<gene>
    <name evidence="8" type="ORF">BDZ94DRAFT_1322112</name>
</gene>
<dbReference type="InterPro" id="IPR043972">
    <property type="entry name" value="FUZ/MON1/HPS1_longin_1"/>
</dbReference>
<dbReference type="GO" id="GO:0006914">
    <property type="term" value="P:autophagy"/>
    <property type="evidence" value="ECO:0007669"/>
    <property type="project" value="UniProtKB-UniRule"/>
</dbReference>
<dbReference type="AlphaFoldDB" id="A0A9P6CEI7"/>
<dbReference type="Pfam" id="PF19037">
    <property type="entry name" value="Fuz_longin_2"/>
    <property type="match status" value="1"/>
</dbReference>
<comment type="function">
    <text evidence="3">Required for multiple vacuole delivery pathways including the cytoplasm to vacuole transport (Cvt), autophagy, pexophagy and endocytosis.</text>
</comment>
<evidence type="ECO:0000256" key="1">
    <source>
        <dbReference type="ARBA" id="ARBA00004380"/>
    </source>
</evidence>
<organism evidence="8 9">
    <name type="scientific">Collybia nuda</name>
    <dbReference type="NCBI Taxonomy" id="64659"/>
    <lineage>
        <taxon>Eukaryota</taxon>
        <taxon>Fungi</taxon>
        <taxon>Dikarya</taxon>
        <taxon>Basidiomycota</taxon>
        <taxon>Agaricomycotina</taxon>
        <taxon>Agaricomycetes</taxon>
        <taxon>Agaricomycetidae</taxon>
        <taxon>Agaricales</taxon>
        <taxon>Tricholomatineae</taxon>
        <taxon>Clitocybaceae</taxon>
        <taxon>Collybia</taxon>
    </lineage>
</organism>
<dbReference type="PRINTS" id="PR01546">
    <property type="entry name" value="YEAST73DUF"/>
</dbReference>
<dbReference type="GO" id="GO:0035658">
    <property type="term" value="C:Mon1-Ccz1 complex"/>
    <property type="evidence" value="ECO:0007669"/>
    <property type="project" value="TreeGrafter"/>
</dbReference>
<feature type="region of interest" description="Disordered" evidence="4">
    <location>
        <begin position="1"/>
        <end position="29"/>
    </location>
</feature>
<comment type="subcellular location">
    <subcellularLocation>
        <location evidence="3">Endosome</location>
        <location evidence="3">Multivesicular body membrane</location>
        <topology evidence="3">Peripheral membrane protein</topology>
    </subcellularLocation>
    <subcellularLocation>
        <location evidence="1 3">Prevacuolar compartment membrane</location>
        <topology evidence="1 3">Peripheral membrane protein</topology>
    </subcellularLocation>
    <subcellularLocation>
        <location evidence="3">Vacuole membrane</location>
        <topology evidence="3">Peripheral membrane protein</topology>
    </subcellularLocation>
</comment>
<dbReference type="PANTHER" id="PTHR13027">
    <property type="entry name" value="SAND PROTEIN-RELATED"/>
    <property type="match status" value="1"/>
</dbReference>
<dbReference type="InterPro" id="IPR043971">
    <property type="entry name" value="FUZ/MON1/HPS1_longin_2"/>
</dbReference>
<evidence type="ECO:0000256" key="4">
    <source>
        <dbReference type="SAM" id="MobiDB-lite"/>
    </source>
</evidence>
<dbReference type="EMBL" id="MU150266">
    <property type="protein sequence ID" value="KAF9463026.1"/>
    <property type="molecule type" value="Genomic_DNA"/>
</dbReference>
<protein>
    <recommendedName>
        <fullName evidence="2 3">Vacuolar fusion protein MON1</fullName>
    </recommendedName>
</protein>
<dbReference type="GO" id="GO:0000329">
    <property type="term" value="C:fungal-type vacuole membrane"/>
    <property type="evidence" value="ECO:0007669"/>
    <property type="project" value="TreeGrafter"/>
</dbReference>
<name>A0A9P6CEI7_9AGAR</name>
<accession>A0A9P6CEI7</accession>
<dbReference type="InterPro" id="IPR004353">
    <property type="entry name" value="Mon1"/>
</dbReference>
<dbReference type="InterPro" id="IPR043970">
    <property type="entry name" value="FUZ/MON1/HPS1_longin_3"/>
</dbReference>
<evidence type="ECO:0000259" key="7">
    <source>
        <dbReference type="Pfam" id="PF19038"/>
    </source>
</evidence>
<feature type="compositionally biased region" description="Polar residues" evidence="4">
    <location>
        <begin position="1"/>
        <end position="19"/>
    </location>
</feature>
<keyword evidence="3" id="KW-0813">Transport</keyword>
<evidence type="ECO:0000256" key="2">
    <source>
        <dbReference type="ARBA" id="ARBA00018132"/>
    </source>
</evidence>
<dbReference type="GO" id="GO:0006623">
    <property type="term" value="P:protein targeting to vacuole"/>
    <property type="evidence" value="ECO:0007669"/>
    <property type="project" value="UniProtKB-UniRule"/>
</dbReference>
<keyword evidence="3" id="KW-0472">Membrane</keyword>
<keyword evidence="9" id="KW-1185">Reference proteome</keyword>
<evidence type="ECO:0000259" key="6">
    <source>
        <dbReference type="Pfam" id="PF19037"/>
    </source>
</evidence>